<dbReference type="EMBL" id="KN818312">
    <property type="protein sequence ID" value="KIL59630.1"/>
    <property type="molecule type" value="Genomic_DNA"/>
</dbReference>
<evidence type="ECO:0000313" key="2">
    <source>
        <dbReference type="Proteomes" id="UP000054549"/>
    </source>
</evidence>
<reference evidence="1 2" key="1">
    <citation type="submission" date="2014-04" db="EMBL/GenBank/DDBJ databases">
        <title>Evolutionary Origins and Diversification of the Mycorrhizal Mutualists.</title>
        <authorList>
            <consortium name="DOE Joint Genome Institute"/>
            <consortium name="Mycorrhizal Genomics Consortium"/>
            <person name="Kohler A."/>
            <person name="Kuo A."/>
            <person name="Nagy L.G."/>
            <person name="Floudas D."/>
            <person name="Copeland A."/>
            <person name="Barry K.W."/>
            <person name="Cichocki N."/>
            <person name="Veneault-Fourrey C."/>
            <person name="LaButti K."/>
            <person name="Lindquist E.A."/>
            <person name="Lipzen A."/>
            <person name="Lundell T."/>
            <person name="Morin E."/>
            <person name="Murat C."/>
            <person name="Riley R."/>
            <person name="Ohm R."/>
            <person name="Sun H."/>
            <person name="Tunlid A."/>
            <person name="Henrissat B."/>
            <person name="Grigoriev I.V."/>
            <person name="Hibbett D.S."/>
            <person name="Martin F."/>
        </authorList>
    </citation>
    <scope>NUCLEOTIDE SEQUENCE [LARGE SCALE GENOMIC DNA]</scope>
    <source>
        <strain evidence="1 2">Koide BX008</strain>
    </source>
</reference>
<organism evidence="1 2">
    <name type="scientific">Amanita muscaria (strain Koide BX008)</name>
    <dbReference type="NCBI Taxonomy" id="946122"/>
    <lineage>
        <taxon>Eukaryota</taxon>
        <taxon>Fungi</taxon>
        <taxon>Dikarya</taxon>
        <taxon>Basidiomycota</taxon>
        <taxon>Agaricomycotina</taxon>
        <taxon>Agaricomycetes</taxon>
        <taxon>Agaricomycetidae</taxon>
        <taxon>Agaricales</taxon>
        <taxon>Pluteineae</taxon>
        <taxon>Amanitaceae</taxon>
        <taxon>Amanita</taxon>
    </lineage>
</organism>
<dbReference type="HOGENOM" id="CLU_2739532_0_0_1"/>
<evidence type="ECO:0000313" key="1">
    <source>
        <dbReference type="EMBL" id="KIL59630.1"/>
    </source>
</evidence>
<gene>
    <name evidence="1" type="ORF">M378DRAFT_169019</name>
</gene>
<keyword evidence="2" id="KW-1185">Reference proteome</keyword>
<name>A0A0C2SA10_AMAMK</name>
<dbReference type="Proteomes" id="UP000054549">
    <property type="component" value="Unassembled WGS sequence"/>
</dbReference>
<proteinExistence type="predicted"/>
<sequence>MFQSVTLQYMPQALNLYCLLTSRKCTRIIQFLFRLETYCLSPQEMYVGMLNTRSSSPYETSSASSDVNAKE</sequence>
<accession>A0A0C2SA10</accession>
<dbReference type="InParanoid" id="A0A0C2SA10"/>
<dbReference type="AlphaFoldDB" id="A0A0C2SA10"/>
<protein>
    <submittedName>
        <fullName evidence="1">Uncharacterized protein</fullName>
    </submittedName>
</protein>